<feature type="transmembrane region" description="Helical" evidence="1">
    <location>
        <begin position="89"/>
        <end position="107"/>
    </location>
</feature>
<keyword evidence="1" id="KW-1133">Transmembrane helix</keyword>
<dbReference type="Pfam" id="PF04471">
    <property type="entry name" value="Mrr_cat"/>
    <property type="match status" value="1"/>
</dbReference>
<sequence>MPYLRYVVGDFIVEEFEEEKSTSDKGKSLEYKVERFLKSKGVNCIVSGNPNDGGFDIIGDIYWIPFIMQCKKWITQQIGRPTIDELKGVISTLGSMTIGIVVSYAKIRYNFKLRR</sequence>
<evidence type="ECO:0000313" key="4">
    <source>
        <dbReference type="Proteomes" id="UP000439903"/>
    </source>
</evidence>
<dbReference type="InterPro" id="IPR007560">
    <property type="entry name" value="Restrct_endonuc_IV_Mrr"/>
</dbReference>
<evidence type="ECO:0000313" key="3">
    <source>
        <dbReference type="EMBL" id="KAF0543989.1"/>
    </source>
</evidence>
<comment type="caution">
    <text evidence="3">The sequence shown here is derived from an EMBL/GenBank/DDBJ whole genome shotgun (WGS) entry which is preliminary data.</text>
</comment>
<evidence type="ECO:0000259" key="2">
    <source>
        <dbReference type="Pfam" id="PF04471"/>
    </source>
</evidence>
<keyword evidence="1" id="KW-0472">Membrane</keyword>
<evidence type="ECO:0000256" key="1">
    <source>
        <dbReference type="SAM" id="Phobius"/>
    </source>
</evidence>
<keyword evidence="1" id="KW-0812">Transmembrane</keyword>
<organism evidence="3 4">
    <name type="scientific">Gigaspora margarita</name>
    <dbReference type="NCBI Taxonomy" id="4874"/>
    <lineage>
        <taxon>Eukaryota</taxon>
        <taxon>Fungi</taxon>
        <taxon>Fungi incertae sedis</taxon>
        <taxon>Mucoromycota</taxon>
        <taxon>Glomeromycotina</taxon>
        <taxon>Glomeromycetes</taxon>
        <taxon>Diversisporales</taxon>
        <taxon>Gigasporaceae</taxon>
        <taxon>Gigaspora</taxon>
    </lineage>
</organism>
<gene>
    <name evidence="3" type="ORF">F8M41_003199</name>
</gene>
<reference evidence="3 4" key="1">
    <citation type="journal article" date="2019" name="Environ. Microbiol.">
        <title>At the nexus of three kingdoms: the genome of the mycorrhizal fungus Gigaspora margarita provides insights into plant, endobacterial and fungal interactions.</title>
        <authorList>
            <person name="Venice F."/>
            <person name="Ghignone S."/>
            <person name="Salvioli di Fossalunga A."/>
            <person name="Amselem J."/>
            <person name="Novero M."/>
            <person name="Xianan X."/>
            <person name="Sedzielewska Toro K."/>
            <person name="Morin E."/>
            <person name="Lipzen A."/>
            <person name="Grigoriev I.V."/>
            <person name="Henrissat B."/>
            <person name="Martin F.M."/>
            <person name="Bonfante P."/>
        </authorList>
    </citation>
    <scope>NUCLEOTIDE SEQUENCE [LARGE SCALE GENOMIC DNA]</scope>
    <source>
        <strain evidence="3 4">BEG34</strain>
    </source>
</reference>
<dbReference type="GO" id="GO:0003677">
    <property type="term" value="F:DNA binding"/>
    <property type="evidence" value="ECO:0007669"/>
    <property type="project" value="InterPro"/>
</dbReference>
<dbReference type="InterPro" id="IPR011856">
    <property type="entry name" value="tRNA_endonuc-like_dom_sf"/>
</dbReference>
<dbReference type="GO" id="GO:0004519">
    <property type="term" value="F:endonuclease activity"/>
    <property type="evidence" value="ECO:0007669"/>
    <property type="project" value="InterPro"/>
</dbReference>
<dbReference type="Gene3D" id="3.40.1350.10">
    <property type="match status" value="1"/>
</dbReference>
<dbReference type="OrthoDB" id="2411205at2759"/>
<dbReference type="AlphaFoldDB" id="A0A8H4AY88"/>
<feature type="domain" description="Restriction endonuclease type IV Mrr" evidence="2">
    <location>
        <begin position="26"/>
        <end position="105"/>
    </location>
</feature>
<dbReference type="GO" id="GO:0009307">
    <property type="term" value="P:DNA restriction-modification system"/>
    <property type="evidence" value="ECO:0007669"/>
    <property type="project" value="InterPro"/>
</dbReference>
<dbReference type="SUPFAM" id="SSF52980">
    <property type="entry name" value="Restriction endonuclease-like"/>
    <property type="match status" value="1"/>
</dbReference>
<dbReference type="GO" id="GO:0006302">
    <property type="term" value="P:double-strand break repair"/>
    <property type="evidence" value="ECO:0007669"/>
    <property type="project" value="UniProtKB-ARBA"/>
</dbReference>
<name>A0A8H4AY88_GIGMA</name>
<dbReference type="EMBL" id="WTPW01000129">
    <property type="protein sequence ID" value="KAF0543989.1"/>
    <property type="molecule type" value="Genomic_DNA"/>
</dbReference>
<dbReference type="Proteomes" id="UP000439903">
    <property type="component" value="Unassembled WGS sequence"/>
</dbReference>
<dbReference type="InterPro" id="IPR011335">
    <property type="entry name" value="Restrct_endonuc-II-like"/>
</dbReference>
<protein>
    <recommendedName>
        <fullName evidence="2">Restriction endonuclease type IV Mrr domain-containing protein</fullName>
    </recommendedName>
</protein>
<keyword evidence="4" id="KW-1185">Reference proteome</keyword>
<accession>A0A8H4AY88</accession>
<proteinExistence type="predicted"/>